<dbReference type="InterPro" id="IPR004358">
    <property type="entry name" value="Sig_transdc_His_kin-like_C"/>
</dbReference>
<feature type="domain" description="Histidine kinase" evidence="7">
    <location>
        <begin position="1"/>
        <end position="148"/>
    </location>
</feature>
<dbReference type="Gene3D" id="3.30.565.10">
    <property type="entry name" value="Histidine kinase-like ATPase, C-terminal domain"/>
    <property type="match status" value="1"/>
</dbReference>
<dbReference type="SUPFAM" id="SSF55874">
    <property type="entry name" value="ATPase domain of HSP90 chaperone/DNA topoisomerase II/histidine kinase"/>
    <property type="match status" value="1"/>
</dbReference>
<evidence type="ECO:0000313" key="9">
    <source>
        <dbReference type="Proteomes" id="UP000189670"/>
    </source>
</evidence>
<dbReference type="GO" id="GO:0000155">
    <property type="term" value="F:phosphorelay sensor kinase activity"/>
    <property type="evidence" value="ECO:0007669"/>
    <property type="project" value="TreeGrafter"/>
</dbReference>
<protein>
    <recommendedName>
        <fullName evidence="2">histidine kinase</fullName>
        <ecNumber evidence="2">2.7.13.3</ecNumber>
    </recommendedName>
</protein>
<keyword evidence="4" id="KW-0808">Transferase</keyword>
<dbReference type="Proteomes" id="UP000189670">
    <property type="component" value="Unassembled WGS sequence"/>
</dbReference>
<dbReference type="Pfam" id="PF02518">
    <property type="entry name" value="HATPase_c"/>
    <property type="match status" value="1"/>
</dbReference>
<dbReference type="AlphaFoldDB" id="A0A1V1PDR4"/>
<evidence type="ECO:0000256" key="4">
    <source>
        <dbReference type="ARBA" id="ARBA00022679"/>
    </source>
</evidence>
<evidence type="ECO:0000256" key="6">
    <source>
        <dbReference type="ARBA" id="ARBA00023012"/>
    </source>
</evidence>
<gene>
    <name evidence="8" type="ORF">OMM_07184</name>
</gene>
<evidence type="ECO:0000256" key="5">
    <source>
        <dbReference type="ARBA" id="ARBA00022777"/>
    </source>
</evidence>
<evidence type="ECO:0000256" key="3">
    <source>
        <dbReference type="ARBA" id="ARBA00022553"/>
    </source>
</evidence>
<dbReference type="PROSITE" id="PS50109">
    <property type="entry name" value="HIS_KIN"/>
    <property type="match status" value="1"/>
</dbReference>
<evidence type="ECO:0000313" key="8">
    <source>
        <dbReference type="EMBL" id="ETR73039.1"/>
    </source>
</evidence>
<dbReference type="PRINTS" id="PR00344">
    <property type="entry name" value="BCTRLSENSOR"/>
</dbReference>
<dbReference type="EC" id="2.7.13.3" evidence="2"/>
<evidence type="ECO:0000256" key="2">
    <source>
        <dbReference type="ARBA" id="ARBA00012438"/>
    </source>
</evidence>
<sequence>MQSLDDNLNETFLQHMENANKKNVSIQLKSSERIRLHADWTLLYKMFDYILNNAVKFSPENETVIVSTQIHDQVCQIKFIDKGKGLPENDLEFIFDPFAIKNIQNHQAGQGLSLSISRHIMLHHGGTIFASNHPGGGTCITCEFPLSDIK</sequence>
<name>A0A1V1PDR4_9BACT</name>
<keyword evidence="6" id="KW-0902">Two-component regulatory system</keyword>
<accession>A0A1V1PDR4</accession>
<keyword evidence="5 8" id="KW-0418">Kinase</keyword>
<dbReference type="InterPro" id="IPR003594">
    <property type="entry name" value="HATPase_dom"/>
</dbReference>
<comment type="caution">
    <text evidence="8">The sequence shown here is derived from an EMBL/GenBank/DDBJ whole genome shotgun (WGS) entry which is preliminary data.</text>
</comment>
<dbReference type="InterPro" id="IPR050351">
    <property type="entry name" value="BphY/WalK/GraS-like"/>
</dbReference>
<dbReference type="GO" id="GO:0004721">
    <property type="term" value="F:phosphoprotein phosphatase activity"/>
    <property type="evidence" value="ECO:0007669"/>
    <property type="project" value="TreeGrafter"/>
</dbReference>
<proteinExistence type="predicted"/>
<dbReference type="GO" id="GO:0005886">
    <property type="term" value="C:plasma membrane"/>
    <property type="evidence" value="ECO:0007669"/>
    <property type="project" value="TreeGrafter"/>
</dbReference>
<keyword evidence="3" id="KW-0597">Phosphoprotein</keyword>
<organism evidence="8 9">
    <name type="scientific">Candidatus Magnetoglobus multicellularis str. Araruama</name>
    <dbReference type="NCBI Taxonomy" id="890399"/>
    <lineage>
        <taxon>Bacteria</taxon>
        <taxon>Pseudomonadati</taxon>
        <taxon>Thermodesulfobacteriota</taxon>
        <taxon>Desulfobacteria</taxon>
        <taxon>Desulfobacterales</taxon>
        <taxon>Desulfobacteraceae</taxon>
        <taxon>Candidatus Magnetoglobus</taxon>
    </lineage>
</organism>
<dbReference type="PANTHER" id="PTHR45453:SF1">
    <property type="entry name" value="PHOSPHATE REGULON SENSOR PROTEIN PHOR"/>
    <property type="match status" value="1"/>
</dbReference>
<dbReference type="GO" id="GO:0016036">
    <property type="term" value="P:cellular response to phosphate starvation"/>
    <property type="evidence" value="ECO:0007669"/>
    <property type="project" value="TreeGrafter"/>
</dbReference>
<dbReference type="SMART" id="SM00387">
    <property type="entry name" value="HATPase_c"/>
    <property type="match status" value="1"/>
</dbReference>
<evidence type="ECO:0000256" key="1">
    <source>
        <dbReference type="ARBA" id="ARBA00000085"/>
    </source>
</evidence>
<dbReference type="InterPro" id="IPR036890">
    <property type="entry name" value="HATPase_C_sf"/>
</dbReference>
<comment type="catalytic activity">
    <reaction evidence="1">
        <text>ATP + protein L-histidine = ADP + protein N-phospho-L-histidine.</text>
        <dbReference type="EC" id="2.7.13.3"/>
    </reaction>
</comment>
<evidence type="ECO:0000259" key="7">
    <source>
        <dbReference type="PROSITE" id="PS50109"/>
    </source>
</evidence>
<dbReference type="EMBL" id="ATBP01000093">
    <property type="protein sequence ID" value="ETR73039.1"/>
    <property type="molecule type" value="Genomic_DNA"/>
</dbReference>
<dbReference type="PANTHER" id="PTHR45453">
    <property type="entry name" value="PHOSPHATE REGULON SENSOR PROTEIN PHOR"/>
    <property type="match status" value="1"/>
</dbReference>
<dbReference type="InterPro" id="IPR005467">
    <property type="entry name" value="His_kinase_dom"/>
</dbReference>
<reference evidence="9" key="1">
    <citation type="submission" date="2012-11" db="EMBL/GenBank/DDBJ databases">
        <authorList>
            <person name="Lucero-Rivera Y.E."/>
            <person name="Tovar-Ramirez D."/>
        </authorList>
    </citation>
    <scope>NUCLEOTIDE SEQUENCE [LARGE SCALE GENOMIC DNA]</scope>
    <source>
        <strain evidence="9">Araruama</strain>
    </source>
</reference>